<evidence type="ECO:0000313" key="3">
    <source>
        <dbReference type="EMBL" id="MPM53034.1"/>
    </source>
</evidence>
<dbReference type="SUPFAM" id="SSF54211">
    <property type="entry name" value="Ribosomal protein S5 domain 2-like"/>
    <property type="match status" value="1"/>
</dbReference>
<sequence length="123" mass="13040">MLCAVVRYFGGVLLGTGGLVRAYGKAASEALAKAGTVQIRVCARLQVAVSYSSYNLLEPMLRQKGYPCEAAFTDQVALTLLLPAEQSEPLISAITEKTDGSAQIVMLGQSLEAYQPSNENVAL</sequence>
<accession>A0A645ATX8</accession>
<dbReference type="EMBL" id="VSSQ01014143">
    <property type="protein sequence ID" value="MPM53034.1"/>
    <property type="molecule type" value="Genomic_DNA"/>
</dbReference>
<organism evidence="3">
    <name type="scientific">bioreactor metagenome</name>
    <dbReference type="NCBI Taxonomy" id="1076179"/>
    <lineage>
        <taxon>unclassified sequences</taxon>
        <taxon>metagenomes</taxon>
        <taxon>ecological metagenomes</taxon>
    </lineage>
</organism>
<evidence type="ECO:0000259" key="2">
    <source>
        <dbReference type="Pfam" id="PF09186"/>
    </source>
</evidence>
<dbReference type="InterPro" id="IPR035647">
    <property type="entry name" value="EFG_III/V"/>
</dbReference>
<dbReference type="InterPro" id="IPR020568">
    <property type="entry name" value="Ribosomal_Su5_D2-typ_SF"/>
</dbReference>
<dbReference type="SUPFAM" id="SSF54980">
    <property type="entry name" value="EF-G C-terminal domain-like"/>
    <property type="match status" value="1"/>
</dbReference>
<proteinExistence type="predicted"/>
<dbReference type="InterPro" id="IPR015269">
    <property type="entry name" value="UPF0029_Impact_C"/>
</dbReference>
<comment type="caution">
    <text evidence="3">The sequence shown here is derived from an EMBL/GenBank/DDBJ whole genome shotgun (WGS) entry which is preliminary data.</text>
</comment>
<dbReference type="Gene3D" id="3.30.230.30">
    <property type="entry name" value="Impact, N-terminal domain"/>
    <property type="match status" value="1"/>
</dbReference>
<dbReference type="Pfam" id="PF09186">
    <property type="entry name" value="DUF1949"/>
    <property type="match status" value="1"/>
</dbReference>
<dbReference type="AlphaFoldDB" id="A0A645ATX8"/>
<evidence type="ECO:0008006" key="4">
    <source>
        <dbReference type="Google" id="ProtNLM"/>
    </source>
</evidence>
<dbReference type="InterPro" id="IPR001498">
    <property type="entry name" value="Impact_N"/>
</dbReference>
<feature type="domain" description="Impact N-terminal" evidence="1">
    <location>
        <begin position="2"/>
        <end position="31"/>
    </location>
</feature>
<evidence type="ECO:0000259" key="1">
    <source>
        <dbReference type="Pfam" id="PF01205"/>
    </source>
</evidence>
<name>A0A645ATX8_9ZZZZ</name>
<reference evidence="3" key="1">
    <citation type="submission" date="2019-08" db="EMBL/GenBank/DDBJ databases">
        <authorList>
            <person name="Kucharzyk K."/>
            <person name="Murdoch R.W."/>
            <person name="Higgins S."/>
            <person name="Loffler F."/>
        </authorList>
    </citation>
    <scope>NUCLEOTIDE SEQUENCE</scope>
</reference>
<dbReference type="InterPro" id="IPR036956">
    <property type="entry name" value="Impact_N_sf"/>
</dbReference>
<feature type="domain" description="UPF0029" evidence="2">
    <location>
        <begin position="47"/>
        <end position="100"/>
    </location>
</feature>
<protein>
    <recommendedName>
        <fullName evidence="4">IMPACT family member YigZ</fullName>
    </recommendedName>
</protein>
<dbReference type="Gene3D" id="3.30.70.240">
    <property type="match status" value="1"/>
</dbReference>
<gene>
    <name evidence="3" type="ORF">SDC9_99798</name>
</gene>
<dbReference type="Pfam" id="PF01205">
    <property type="entry name" value="Impact_N"/>
    <property type="match status" value="1"/>
</dbReference>